<dbReference type="GO" id="GO:0016020">
    <property type="term" value="C:membrane"/>
    <property type="evidence" value="ECO:0007669"/>
    <property type="project" value="UniProtKB-SubCell"/>
</dbReference>
<keyword evidence="4 5" id="KW-0472">Membrane</keyword>
<keyword evidence="2 5" id="KW-0812">Transmembrane</keyword>
<evidence type="ECO:0000259" key="6">
    <source>
        <dbReference type="Pfam" id="PF00892"/>
    </source>
</evidence>
<feature type="transmembrane region" description="Helical" evidence="5">
    <location>
        <begin position="278"/>
        <end position="298"/>
    </location>
</feature>
<dbReference type="AlphaFoldDB" id="A0AA42CDB6"/>
<dbReference type="RefSeq" id="WP_264712165.1">
    <property type="nucleotide sequence ID" value="NZ_JAPDNT010000001.1"/>
</dbReference>
<feature type="transmembrane region" description="Helical" evidence="5">
    <location>
        <begin position="12"/>
        <end position="35"/>
    </location>
</feature>
<dbReference type="InterPro" id="IPR037185">
    <property type="entry name" value="EmrE-like"/>
</dbReference>
<organism evidence="7 8">
    <name type="scientific">Limobrevibacterium gyesilva</name>
    <dbReference type="NCBI Taxonomy" id="2991712"/>
    <lineage>
        <taxon>Bacteria</taxon>
        <taxon>Pseudomonadati</taxon>
        <taxon>Pseudomonadota</taxon>
        <taxon>Alphaproteobacteria</taxon>
        <taxon>Acetobacterales</taxon>
        <taxon>Acetobacteraceae</taxon>
        <taxon>Limobrevibacterium</taxon>
    </lineage>
</organism>
<reference evidence="7" key="2">
    <citation type="submission" date="2022-10" db="EMBL/GenBank/DDBJ databases">
        <authorList>
            <person name="Trinh H.N."/>
        </authorList>
    </citation>
    <scope>NUCLEOTIDE SEQUENCE</scope>
    <source>
        <strain evidence="7">RN2-1</strain>
    </source>
</reference>
<feature type="domain" description="EamA" evidence="6">
    <location>
        <begin position="160"/>
        <end position="292"/>
    </location>
</feature>
<feature type="transmembrane region" description="Helical" evidence="5">
    <location>
        <begin position="73"/>
        <end position="93"/>
    </location>
</feature>
<name>A0AA42CDB6_9PROT</name>
<comment type="caution">
    <text evidence="7">The sequence shown here is derived from an EMBL/GenBank/DDBJ whole genome shotgun (WGS) entry which is preliminary data.</text>
</comment>
<evidence type="ECO:0000313" key="7">
    <source>
        <dbReference type="EMBL" id="MCW3473584.1"/>
    </source>
</evidence>
<evidence type="ECO:0000313" key="8">
    <source>
        <dbReference type="Proteomes" id="UP001165679"/>
    </source>
</evidence>
<accession>A0AA42CDB6</accession>
<gene>
    <name evidence="7" type="ORF">OL599_03250</name>
</gene>
<feature type="transmembrane region" description="Helical" evidence="5">
    <location>
        <begin position="189"/>
        <end position="208"/>
    </location>
</feature>
<dbReference type="PANTHER" id="PTHR32322">
    <property type="entry name" value="INNER MEMBRANE TRANSPORTER"/>
    <property type="match status" value="1"/>
</dbReference>
<evidence type="ECO:0000256" key="5">
    <source>
        <dbReference type="SAM" id="Phobius"/>
    </source>
</evidence>
<dbReference type="SUPFAM" id="SSF103481">
    <property type="entry name" value="Multidrug resistance efflux transporter EmrE"/>
    <property type="match status" value="2"/>
</dbReference>
<keyword evidence="3 5" id="KW-1133">Transmembrane helix</keyword>
<feature type="domain" description="EamA" evidence="6">
    <location>
        <begin position="16"/>
        <end position="145"/>
    </location>
</feature>
<evidence type="ECO:0000256" key="2">
    <source>
        <dbReference type="ARBA" id="ARBA00022692"/>
    </source>
</evidence>
<comment type="subcellular location">
    <subcellularLocation>
        <location evidence="1">Membrane</location>
        <topology evidence="1">Multi-pass membrane protein</topology>
    </subcellularLocation>
</comment>
<feature type="transmembrane region" description="Helical" evidence="5">
    <location>
        <begin position="252"/>
        <end position="272"/>
    </location>
</feature>
<dbReference type="Pfam" id="PF00892">
    <property type="entry name" value="EamA"/>
    <property type="match status" value="2"/>
</dbReference>
<sequence length="319" mass="33759">MRPQQAPAMGGSEWAMLLALSLLWGGSFFFFKVLVNELPPFTVVLGRVGFAALALNLFLLLRRDPMVRSLPWGAFAVMGLLNNIIPFSLIVWGEIHISSGLASILNATTPIFGVLVAHVLTQNERLTWPRGVGVLCGFLGVAVLIGPAALAGLGAGDVAGEAACLLAAISYAFAGIYGRRFKGIPPLKVATGQITASTILLLPVAALTDRFWTLPMPSPAAWASFAAIALLCTAMAYMLYFRILATAGATNLLLVTFLLPISALLLGSMFLGEHIAPRAFAGMALIGLGLAAIDGRLLRFSGMWARTRALPSSRKRRAG</sequence>
<evidence type="ECO:0000256" key="4">
    <source>
        <dbReference type="ARBA" id="ARBA00023136"/>
    </source>
</evidence>
<feature type="transmembrane region" description="Helical" evidence="5">
    <location>
        <begin position="220"/>
        <end position="240"/>
    </location>
</feature>
<feature type="transmembrane region" description="Helical" evidence="5">
    <location>
        <begin position="158"/>
        <end position="177"/>
    </location>
</feature>
<feature type="transmembrane region" description="Helical" evidence="5">
    <location>
        <begin position="41"/>
        <end position="61"/>
    </location>
</feature>
<feature type="transmembrane region" description="Helical" evidence="5">
    <location>
        <begin position="99"/>
        <end position="120"/>
    </location>
</feature>
<dbReference type="EMBL" id="JAPDNT010000001">
    <property type="protein sequence ID" value="MCW3473584.1"/>
    <property type="molecule type" value="Genomic_DNA"/>
</dbReference>
<evidence type="ECO:0000256" key="1">
    <source>
        <dbReference type="ARBA" id="ARBA00004141"/>
    </source>
</evidence>
<dbReference type="InterPro" id="IPR000620">
    <property type="entry name" value="EamA_dom"/>
</dbReference>
<proteinExistence type="predicted"/>
<feature type="transmembrane region" description="Helical" evidence="5">
    <location>
        <begin position="132"/>
        <end position="152"/>
    </location>
</feature>
<evidence type="ECO:0000256" key="3">
    <source>
        <dbReference type="ARBA" id="ARBA00022989"/>
    </source>
</evidence>
<protein>
    <submittedName>
        <fullName evidence="7">DMT family transporter</fullName>
    </submittedName>
</protein>
<dbReference type="InterPro" id="IPR050638">
    <property type="entry name" value="AA-Vitamin_Transporters"/>
</dbReference>
<dbReference type="Proteomes" id="UP001165679">
    <property type="component" value="Unassembled WGS sequence"/>
</dbReference>
<keyword evidence="8" id="KW-1185">Reference proteome</keyword>
<dbReference type="PANTHER" id="PTHR32322:SF9">
    <property type="entry name" value="AMINO-ACID METABOLITE EFFLUX PUMP-RELATED"/>
    <property type="match status" value="1"/>
</dbReference>
<reference evidence="7" key="1">
    <citation type="submission" date="2022-09" db="EMBL/GenBank/DDBJ databases">
        <title>Rhodovastum sp. nov. RN2-1 isolated from soil in Seongnam, South Korea.</title>
        <authorList>
            <person name="Le N.T."/>
        </authorList>
    </citation>
    <scope>NUCLEOTIDE SEQUENCE</scope>
    <source>
        <strain evidence="7">RN2-1</strain>
    </source>
</reference>